<dbReference type="EMBL" id="AWUE01022659">
    <property type="protein sequence ID" value="OMO56993.1"/>
    <property type="molecule type" value="Genomic_DNA"/>
</dbReference>
<dbReference type="InterPro" id="IPR057136">
    <property type="entry name" value="At2g35280_TPR_dom"/>
</dbReference>
<organism evidence="2 3">
    <name type="scientific">Corchorus olitorius</name>
    <dbReference type="NCBI Taxonomy" id="93759"/>
    <lineage>
        <taxon>Eukaryota</taxon>
        <taxon>Viridiplantae</taxon>
        <taxon>Streptophyta</taxon>
        <taxon>Embryophyta</taxon>
        <taxon>Tracheophyta</taxon>
        <taxon>Spermatophyta</taxon>
        <taxon>Magnoliopsida</taxon>
        <taxon>eudicotyledons</taxon>
        <taxon>Gunneridae</taxon>
        <taxon>Pentapetalae</taxon>
        <taxon>rosids</taxon>
        <taxon>malvids</taxon>
        <taxon>Malvales</taxon>
        <taxon>Malvaceae</taxon>
        <taxon>Grewioideae</taxon>
        <taxon>Apeibeae</taxon>
        <taxon>Corchorus</taxon>
    </lineage>
</organism>
<dbReference type="PANTHER" id="PTHR33784">
    <property type="entry name" value="OS05G0482100 PROTEIN"/>
    <property type="match status" value="1"/>
</dbReference>
<reference evidence="3" key="1">
    <citation type="submission" date="2013-09" db="EMBL/GenBank/DDBJ databases">
        <title>Corchorus olitorius genome sequencing.</title>
        <authorList>
            <person name="Alam M."/>
            <person name="Haque M.S."/>
            <person name="Islam M.S."/>
            <person name="Emdad E.M."/>
            <person name="Islam M.M."/>
            <person name="Ahmed B."/>
            <person name="Halim A."/>
            <person name="Hossen Q.M.M."/>
            <person name="Hossain M.Z."/>
            <person name="Ahmed R."/>
            <person name="Khan M.M."/>
            <person name="Islam R."/>
            <person name="Rashid M.M."/>
            <person name="Khan S.A."/>
            <person name="Rahman M.S."/>
            <person name="Alam M."/>
            <person name="Yahiya A.S."/>
            <person name="Khan M.S."/>
            <person name="Azam M.S."/>
            <person name="Haque T."/>
            <person name="Lashkar M.Z.H."/>
            <person name="Akhand A.I."/>
            <person name="Morshed G."/>
            <person name="Roy S."/>
            <person name="Uddin K.S."/>
            <person name="Rabeya T."/>
            <person name="Hossain A.S."/>
            <person name="Chowdhury A."/>
            <person name="Snigdha A.R."/>
            <person name="Mortoza M.S."/>
            <person name="Matin S.A."/>
            <person name="Hoque S.M.E."/>
            <person name="Islam M.K."/>
            <person name="Roy D.K."/>
            <person name="Haider R."/>
            <person name="Moosa M.M."/>
            <person name="Elias S.M."/>
            <person name="Hasan A.M."/>
            <person name="Jahan S."/>
            <person name="Shafiuddin M."/>
            <person name="Mahmood N."/>
            <person name="Shommy N.S."/>
        </authorList>
    </citation>
    <scope>NUCLEOTIDE SEQUENCE [LARGE SCALE GENOMIC DNA]</scope>
    <source>
        <strain evidence="3">cv. O-4</strain>
    </source>
</reference>
<proteinExistence type="predicted"/>
<comment type="caution">
    <text evidence="2">The sequence shown here is derived from an EMBL/GenBank/DDBJ whole genome shotgun (WGS) entry which is preliminary data.</text>
</comment>
<protein>
    <recommendedName>
        <fullName evidence="1">At2g35280-like TPR domain-containing protein</fullName>
    </recommendedName>
</protein>
<feature type="domain" description="At2g35280-like TPR" evidence="1">
    <location>
        <begin position="67"/>
        <end position="118"/>
    </location>
</feature>
<dbReference type="Pfam" id="PF23310">
    <property type="entry name" value="TPR_27"/>
    <property type="match status" value="1"/>
</dbReference>
<dbReference type="AlphaFoldDB" id="A0A1R3GFY1"/>
<dbReference type="OrthoDB" id="1865546at2759"/>
<dbReference type="STRING" id="93759.A0A1R3GFY1"/>
<evidence type="ECO:0000313" key="2">
    <source>
        <dbReference type="EMBL" id="OMO56993.1"/>
    </source>
</evidence>
<accession>A0A1R3GFY1</accession>
<dbReference type="PANTHER" id="PTHR33784:SF10">
    <property type="entry name" value="F-BOX PROTEIN"/>
    <property type="match status" value="1"/>
</dbReference>
<name>A0A1R3GFY1_9ROSI</name>
<evidence type="ECO:0000259" key="1">
    <source>
        <dbReference type="Pfam" id="PF23310"/>
    </source>
</evidence>
<evidence type="ECO:0000313" key="3">
    <source>
        <dbReference type="Proteomes" id="UP000187203"/>
    </source>
</evidence>
<dbReference type="Proteomes" id="UP000187203">
    <property type="component" value="Unassembled WGS sequence"/>
</dbReference>
<sequence length="126" mass="14434">MSTRAFSLKRKQHRSITDLPAKILAEILIKAAGNFPEDYANARQTCKAMRDTSNTFPIFKKVDLGNFMPTPWFQHDVIFLRKCVEVRNPEALFRMGLQCFVRVGDKNNGLKYLRMAVEVLILATAQ</sequence>
<keyword evidence="3" id="KW-1185">Reference proteome</keyword>
<gene>
    <name evidence="2" type="ORF">COLO4_35523</name>
</gene>
<dbReference type="InterPro" id="IPR040338">
    <property type="entry name" value="At1g67623-like"/>
</dbReference>